<feature type="transmembrane region" description="Helical" evidence="1">
    <location>
        <begin position="113"/>
        <end position="134"/>
    </location>
</feature>
<dbReference type="Proteomes" id="UP000199568">
    <property type="component" value="Unassembled WGS sequence"/>
</dbReference>
<keyword evidence="1" id="KW-0812">Transmembrane</keyword>
<evidence type="ECO:0000313" key="2">
    <source>
        <dbReference type="EMBL" id="SES82444.1"/>
    </source>
</evidence>
<reference evidence="2 3" key="1">
    <citation type="submission" date="2016-10" db="EMBL/GenBank/DDBJ databases">
        <authorList>
            <person name="de Groot N.N."/>
        </authorList>
    </citation>
    <scope>NUCLEOTIDE SEQUENCE [LARGE SCALE GENOMIC DNA]</scope>
    <source>
        <strain evidence="2 3">DSM 18979</strain>
    </source>
</reference>
<keyword evidence="1" id="KW-0472">Membrane</keyword>
<feature type="transmembrane region" description="Helical" evidence="1">
    <location>
        <begin position="204"/>
        <end position="222"/>
    </location>
</feature>
<protein>
    <recommendedName>
        <fullName evidence="4">DUF3169 domain-containing protein</fullName>
    </recommendedName>
</protein>
<feature type="transmembrane region" description="Helical" evidence="1">
    <location>
        <begin position="12"/>
        <end position="33"/>
    </location>
</feature>
<dbReference type="InterPro" id="IPR021509">
    <property type="entry name" value="DUF3169"/>
</dbReference>
<feature type="transmembrane region" description="Helical" evidence="1">
    <location>
        <begin position="140"/>
        <end position="157"/>
    </location>
</feature>
<accession>A0A1H9ZLF0</accession>
<evidence type="ECO:0008006" key="4">
    <source>
        <dbReference type="Google" id="ProtNLM"/>
    </source>
</evidence>
<dbReference type="RefSeq" id="WP_090439157.1">
    <property type="nucleotide sequence ID" value="NZ_FOHU01000002.1"/>
</dbReference>
<proteinExistence type="predicted"/>
<dbReference type="AlphaFoldDB" id="A0A1H9ZLF0"/>
<feature type="transmembrane region" description="Helical" evidence="1">
    <location>
        <begin position="228"/>
        <end position="247"/>
    </location>
</feature>
<dbReference type="OrthoDB" id="1777828at2"/>
<keyword evidence="1" id="KW-1133">Transmembrane helix</keyword>
<evidence type="ECO:0000256" key="1">
    <source>
        <dbReference type="SAM" id="Phobius"/>
    </source>
</evidence>
<organism evidence="2 3">
    <name type="scientific">Natronincola peptidivorans</name>
    <dbReference type="NCBI Taxonomy" id="426128"/>
    <lineage>
        <taxon>Bacteria</taxon>
        <taxon>Bacillati</taxon>
        <taxon>Bacillota</taxon>
        <taxon>Clostridia</taxon>
        <taxon>Peptostreptococcales</taxon>
        <taxon>Natronincolaceae</taxon>
        <taxon>Natronincola</taxon>
    </lineage>
</organism>
<feature type="transmembrane region" description="Helical" evidence="1">
    <location>
        <begin position="59"/>
        <end position="84"/>
    </location>
</feature>
<sequence>MKKIVEAFMKVSYIKWIGICALIGAGLGFIVALTEDTFDTSMQALTMTEIEAMFQLRKIIFSSNFIGGLSVLMILSLWMIYLLYQFKQSKSREDVFENPLEKEKIYETKIERALMLSTIATVGSHCWLGTTLALKEQLSSQFLLLIPLAMLLFISLLQKRILDYHNEVYPDKPFNLKDIDAHAEYFKRLDEGEKWIVYQACYKAFMSIDQIFTIFLAALLVFNFFFRGVIFPVLLISIIWILLKIIYFREVRKYNVG</sequence>
<name>A0A1H9ZLF0_9FIRM</name>
<dbReference type="Pfam" id="PF11368">
    <property type="entry name" value="DUF3169"/>
    <property type="match status" value="1"/>
</dbReference>
<keyword evidence="3" id="KW-1185">Reference proteome</keyword>
<gene>
    <name evidence="2" type="ORF">SAMN05660297_00613</name>
</gene>
<dbReference type="EMBL" id="FOHU01000002">
    <property type="protein sequence ID" value="SES82444.1"/>
    <property type="molecule type" value="Genomic_DNA"/>
</dbReference>
<evidence type="ECO:0000313" key="3">
    <source>
        <dbReference type="Proteomes" id="UP000199568"/>
    </source>
</evidence>
<dbReference type="STRING" id="426128.SAMN05660297_00613"/>